<comment type="caution">
    <text evidence="1">The sequence shown here is derived from an EMBL/GenBank/DDBJ whole genome shotgun (WGS) entry which is preliminary data.</text>
</comment>
<organism evidence="1 2">
    <name type="scientific">Elysia chlorotica</name>
    <name type="common">Eastern emerald elysia</name>
    <name type="synonym">Sea slug</name>
    <dbReference type="NCBI Taxonomy" id="188477"/>
    <lineage>
        <taxon>Eukaryota</taxon>
        <taxon>Metazoa</taxon>
        <taxon>Spiralia</taxon>
        <taxon>Lophotrochozoa</taxon>
        <taxon>Mollusca</taxon>
        <taxon>Gastropoda</taxon>
        <taxon>Heterobranchia</taxon>
        <taxon>Euthyneura</taxon>
        <taxon>Panpulmonata</taxon>
        <taxon>Sacoglossa</taxon>
        <taxon>Placobranchoidea</taxon>
        <taxon>Plakobranchidae</taxon>
        <taxon>Elysia</taxon>
    </lineage>
</organism>
<dbReference type="Proteomes" id="UP000271974">
    <property type="component" value="Unassembled WGS sequence"/>
</dbReference>
<name>A0A3S1BHB5_ELYCH</name>
<proteinExistence type="predicted"/>
<sequence>MRSCRHIRFPKAFTGARHELYKRGLLNNQAGFMDIRAGFCSSGFLLRDTLTPCPTPNLESHVISVTGAARGDGRRRWRDVHGQRFVAVLMDMRMARPWWQPGTAGGDTGQSGGEYDRDIVGFYGIAYNTVNESNRLLWTLFRNWFSQGCIKKTLDIDVDAWSVYPDLILMVRQEVLVRSVWRAELGSVPTVSGGAEKSHLSLHTN</sequence>
<evidence type="ECO:0000313" key="1">
    <source>
        <dbReference type="EMBL" id="RUS80729.1"/>
    </source>
</evidence>
<dbReference type="AlphaFoldDB" id="A0A3S1BHB5"/>
<reference evidence="1 2" key="1">
    <citation type="submission" date="2019-01" db="EMBL/GenBank/DDBJ databases">
        <title>A draft genome assembly of the solar-powered sea slug Elysia chlorotica.</title>
        <authorList>
            <person name="Cai H."/>
            <person name="Li Q."/>
            <person name="Fang X."/>
            <person name="Li J."/>
            <person name="Curtis N.E."/>
            <person name="Altenburger A."/>
            <person name="Shibata T."/>
            <person name="Feng M."/>
            <person name="Maeda T."/>
            <person name="Schwartz J.A."/>
            <person name="Shigenobu S."/>
            <person name="Lundholm N."/>
            <person name="Nishiyama T."/>
            <person name="Yang H."/>
            <person name="Hasebe M."/>
            <person name="Li S."/>
            <person name="Pierce S.K."/>
            <person name="Wang J."/>
        </authorList>
    </citation>
    <scope>NUCLEOTIDE SEQUENCE [LARGE SCALE GENOMIC DNA]</scope>
    <source>
        <strain evidence="1">EC2010</strain>
        <tissue evidence="1">Whole organism of an adult</tissue>
    </source>
</reference>
<dbReference type="EMBL" id="RQTK01000376">
    <property type="protein sequence ID" value="RUS80729.1"/>
    <property type="molecule type" value="Genomic_DNA"/>
</dbReference>
<gene>
    <name evidence="1" type="ORF">EGW08_011515</name>
</gene>
<keyword evidence="2" id="KW-1185">Reference proteome</keyword>
<accession>A0A3S1BHB5</accession>
<evidence type="ECO:0000313" key="2">
    <source>
        <dbReference type="Proteomes" id="UP000271974"/>
    </source>
</evidence>
<protein>
    <submittedName>
        <fullName evidence="1">Uncharacterized protein</fullName>
    </submittedName>
</protein>